<dbReference type="GO" id="GO:0005634">
    <property type="term" value="C:nucleus"/>
    <property type="evidence" value="ECO:0007669"/>
    <property type="project" value="TreeGrafter"/>
</dbReference>
<dbReference type="GO" id="GO:0051731">
    <property type="term" value="F:polynucleotide 5'-hydroxyl-kinase activity"/>
    <property type="evidence" value="ECO:0007669"/>
    <property type="project" value="InterPro"/>
</dbReference>
<dbReference type="AlphaFoldDB" id="A0A8H5G1F2"/>
<evidence type="ECO:0000256" key="7">
    <source>
        <dbReference type="ARBA" id="ARBA00022840"/>
    </source>
</evidence>
<comment type="caution">
    <text evidence="12">The sequence shown here is derived from an EMBL/GenBank/DDBJ whole genome shotgun (WGS) entry which is preliminary data.</text>
</comment>
<protein>
    <recommendedName>
        <fullName evidence="3">Polynucleotide 5'-hydroxyl-kinase GRC3</fullName>
    </recommendedName>
    <alternativeName>
        <fullName evidence="8">Polynucleotide 5'-hydroxyl-kinase NOL9</fullName>
    </alternativeName>
    <alternativeName>
        <fullName evidence="2">Polynucleotide 5'-hydroxyl-kinase grc3</fullName>
    </alternativeName>
</protein>
<dbReference type="InterPro" id="IPR057573">
    <property type="entry name" value="NOL9_N"/>
</dbReference>
<evidence type="ECO:0000256" key="6">
    <source>
        <dbReference type="ARBA" id="ARBA00022777"/>
    </source>
</evidence>
<evidence type="ECO:0000256" key="3">
    <source>
        <dbReference type="ARBA" id="ARBA00019824"/>
    </source>
</evidence>
<feature type="domain" description="NOL9 N-terminal" evidence="11">
    <location>
        <begin position="212"/>
        <end position="282"/>
    </location>
</feature>
<dbReference type="InterPro" id="IPR027417">
    <property type="entry name" value="P-loop_NTPase"/>
</dbReference>
<dbReference type="Proteomes" id="UP000518752">
    <property type="component" value="Unassembled WGS sequence"/>
</dbReference>
<evidence type="ECO:0000256" key="8">
    <source>
        <dbReference type="ARBA" id="ARBA00071212"/>
    </source>
</evidence>
<dbReference type="PANTHER" id="PTHR12755">
    <property type="entry name" value="CLEAVAGE/POLYADENYLATION FACTOR IA SUBUNIT CLP1P"/>
    <property type="match status" value="1"/>
</dbReference>
<feature type="region of interest" description="Disordered" evidence="9">
    <location>
        <begin position="1"/>
        <end position="94"/>
    </location>
</feature>
<dbReference type="Pfam" id="PF24419">
    <property type="entry name" value="Cupin_NOL9"/>
    <property type="match status" value="1"/>
</dbReference>
<dbReference type="PANTHER" id="PTHR12755:SF3">
    <property type="entry name" value="POLYNUCLEOTIDE 5'-HYDROXYL-KINASE NOL9"/>
    <property type="match status" value="1"/>
</dbReference>
<dbReference type="OrthoDB" id="2405412at2759"/>
<reference evidence="12 13" key="1">
    <citation type="journal article" date="2020" name="ISME J.">
        <title>Uncovering the hidden diversity of litter-decomposition mechanisms in mushroom-forming fungi.</title>
        <authorList>
            <person name="Floudas D."/>
            <person name="Bentzer J."/>
            <person name="Ahren D."/>
            <person name="Johansson T."/>
            <person name="Persson P."/>
            <person name="Tunlid A."/>
        </authorList>
    </citation>
    <scope>NUCLEOTIDE SEQUENCE [LARGE SCALE GENOMIC DNA]</scope>
    <source>
        <strain evidence="12 13">CBS 406.79</strain>
    </source>
</reference>
<keyword evidence="5" id="KW-0547">Nucleotide-binding</keyword>
<dbReference type="InterPro" id="IPR045116">
    <property type="entry name" value="Clp1/Grc3"/>
</dbReference>
<dbReference type="GO" id="GO:0005524">
    <property type="term" value="F:ATP binding"/>
    <property type="evidence" value="ECO:0007669"/>
    <property type="project" value="UniProtKB-KW"/>
</dbReference>
<dbReference type="Pfam" id="PF16575">
    <property type="entry name" value="CLP1_P"/>
    <property type="match status" value="1"/>
</dbReference>
<keyword evidence="13" id="KW-1185">Reference proteome</keyword>
<feature type="region of interest" description="Disordered" evidence="9">
    <location>
        <begin position="126"/>
        <end position="173"/>
    </location>
</feature>
<dbReference type="EMBL" id="JAACJN010000244">
    <property type="protein sequence ID" value="KAF5356521.1"/>
    <property type="molecule type" value="Genomic_DNA"/>
</dbReference>
<feature type="compositionally biased region" description="Low complexity" evidence="9">
    <location>
        <begin position="1"/>
        <end position="13"/>
    </location>
</feature>
<feature type="compositionally biased region" description="Low complexity" evidence="9">
    <location>
        <begin position="23"/>
        <end position="44"/>
    </location>
</feature>
<evidence type="ECO:0000259" key="10">
    <source>
        <dbReference type="Pfam" id="PF16575"/>
    </source>
</evidence>
<proteinExistence type="inferred from homology"/>
<dbReference type="GO" id="GO:0000448">
    <property type="term" value="P:cleavage in ITS2 between 5.8S rRNA and LSU-rRNA of tricistronic rRNA transcript (SSU-rRNA, 5.8S rRNA, LSU-rRNA)"/>
    <property type="evidence" value="ECO:0007669"/>
    <property type="project" value="TreeGrafter"/>
</dbReference>
<feature type="compositionally biased region" description="Low complexity" evidence="9">
    <location>
        <begin position="52"/>
        <end position="62"/>
    </location>
</feature>
<evidence type="ECO:0000313" key="13">
    <source>
        <dbReference type="Proteomes" id="UP000518752"/>
    </source>
</evidence>
<feature type="domain" description="Clp1 P-loop" evidence="10">
    <location>
        <begin position="419"/>
        <end position="544"/>
    </location>
</feature>
<evidence type="ECO:0000259" key="11">
    <source>
        <dbReference type="Pfam" id="PF24419"/>
    </source>
</evidence>
<sequence>MLSAIAARKAAAASNVPELIGVSTPTPSSSTPPSTRTNTPTSKPNSKRKRSQVASQTSASASSKRKKGSSKKLVPPRYFAAQVQPQADGADGFRDQEDVIDMERLDSDDFADSDGAQVEDALEAAFNDAVDDSDGSTKKGSKRSYSPSRPAIVDSSEDEDDNDAGTSAHSRKHFGEENVSLTSFLPVEEQNTFYLTSEEVFSILSFAPSSSNSTSQTGTLVALQTSETLTLLGTCGLTVLHGSIHVNGAVLQSDPCRTHRMFAPRSSPLPCLYALPVSHPSSPSSLNLPARIDSAAVQDRVLVLLQDLQTGVEGLGKICRTFEGVFSMHPRDAVNRTTGHLGNVEDALRLKGARVAIHRSKYVSPLSIPPSWENALNKIYPLSREDNTTQDNDVEMQVEKDDDDERHEQPKPNIYLVKGPKKVGKSSFARILLNRLLSKHDRVAYLECDLGQSEFTPGGLVALNVIQKTQPLLGPPFTHPAIPTRAHFLGAFSPKSCPGHYVEAIGDLAGYWARELGAVSTVPLVVNTMGWTKGLGGDLTKKIEDILFDSLSEVSLEFSLSHGLSEEESGPEMHLYGFDYDATGDSIAAPTDPQTWPNSESNLRTPSYSMFVGGNSHNFAYSTRPASAIHSHRMETALTFVSSSTSGLPYASSATTGPLTSFTPADHRSLNILSYFHATFPLFVLPSPNPNQTQFPDTIAMHWDTSLPLIARPPYEVDVNAAVDRVILLPGTGDEGAVVESEIERVLGGALVGLVKCEPGTLDVDPNSGERNLIKSTKIPYFPSTPSSFGSPTHQHLSPNTSCAYGLALVRNVAPGGSHLHVLTPLPASLLAQCGRVMVKGEMELPIWGMVDHRSMARIEREKDIPFLQWDKGVGLGAEKRRVRRNLMRKNQGV</sequence>
<evidence type="ECO:0000256" key="1">
    <source>
        <dbReference type="ARBA" id="ARBA00011003"/>
    </source>
</evidence>
<keyword evidence="4" id="KW-0808">Transferase</keyword>
<gene>
    <name evidence="12" type="ORF">D9757_013522</name>
</gene>
<dbReference type="Gene3D" id="3.40.50.300">
    <property type="entry name" value="P-loop containing nucleotide triphosphate hydrolases"/>
    <property type="match status" value="1"/>
</dbReference>
<evidence type="ECO:0000256" key="9">
    <source>
        <dbReference type="SAM" id="MobiDB-lite"/>
    </source>
</evidence>
<evidence type="ECO:0000313" key="12">
    <source>
        <dbReference type="EMBL" id="KAF5356521.1"/>
    </source>
</evidence>
<keyword evidence="6" id="KW-0418">Kinase</keyword>
<keyword evidence="7" id="KW-0067">ATP-binding</keyword>
<comment type="similarity">
    <text evidence="1">Belongs to the Clp1 family. NOL9/GRC3 subfamily.</text>
</comment>
<organism evidence="12 13">
    <name type="scientific">Collybiopsis confluens</name>
    <dbReference type="NCBI Taxonomy" id="2823264"/>
    <lineage>
        <taxon>Eukaryota</taxon>
        <taxon>Fungi</taxon>
        <taxon>Dikarya</taxon>
        <taxon>Basidiomycota</taxon>
        <taxon>Agaricomycotina</taxon>
        <taxon>Agaricomycetes</taxon>
        <taxon>Agaricomycetidae</taxon>
        <taxon>Agaricales</taxon>
        <taxon>Marasmiineae</taxon>
        <taxon>Omphalotaceae</taxon>
        <taxon>Collybiopsis</taxon>
    </lineage>
</organism>
<evidence type="ECO:0000256" key="5">
    <source>
        <dbReference type="ARBA" id="ARBA00022741"/>
    </source>
</evidence>
<dbReference type="InterPro" id="IPR032319">
    <property type="entry name" value="CLP1_P"/>
</dbReference>
<evidence type="ECO:0000256" key="4">
    <source>
        <dbReference type="ARBA" id="ARBA00022679"/>
    </source>
</evidence>
<evidence type="ECO:0000256" key="2">
    <source>
        <dbReference type="ARBA" id="ARBA00018706"/>
    </source>
</evidence>
<accession>A0A8H5G1F2</accession>
<name>A0A8H5G1F2_9AGAR</name>